<evidence type="ECO:0000313" key="1">
    <source>
        <dbReference type="EMBL" id="MFB9066322.1"/>
    </source>
</evidence>
<gene>
    <name evidence="1" type="ORF">ACFFUQ_20075</name>
</gene>
<accession>A0ABV5FRZ2</accession>
<sequence>MKNQCQDCHYFNGDRHKNDPRTEHAGICSKWCEVVPKKDTCNQFFAKSNLTEQEIFKPLIDVAKLPPANQLNLFN</sequence>
<organism evidence="1 2">
    <name type="scientific">Flavobacterium branchiarum</name>
    <dbReference type="NCBI Taxonomy" id="1114870"/>
    <lineage>
        <taxon>Bacteria</taxon>
        <taxon>Pseudomonadati</taxon>
        <taxon>Bacteroidota</taxon>
        <taxon>Flavobacteriia</taxon>
        <taxon>Flavobacteriales</taxon>
        <taxon>Flavobacteriaceae</taxon>
        <taxon>Flavobacterium</taxon>
    </lineage>
</organism>
<name>A0ABV5FRZ2_9FLAO</name>
<reference evidence="1 2" key="1">
    <citation type="submission" date="2024-09" db="EMBL/GenBank/DDBJ databases">
        <authorList>
            <person name="Sun Q."/>
            <person name="Mori K."/>
        </authorList>
    </citation>
    <scope>NUCLEOTIDE SEQUENCE [LARGE SCALE GENOMIC DNA]</scope>
    <source>
        <strain evidence="1 2">CECT 7908</strain>
    </source>
</reference>
<proteinExistence type="predicted"/>
<comment type="caution">
    <text evidence="1">The sequence shown here is derived from an EMBL/GenBank/DDBJ whole genome shotgun (WGS) entry which is preliminary data.</text>
</comment>
<protein>
    <submittedName>
        <fullName evidence="1">Uncharacterized protein</fullName>
    </submittedName>
</protein>
<evidence type="ECO:0000313" key="2">
    <source>
        <dbReference type="Proteomes" id="UP001589589"/>
    </source>
</evidence>
<keyword evidence="2" id="KW-1185">Reference proteome</keyword>
<dbReference type="EMBL" id="JBHMEX010000063">
    <property type="protein sequence ID" value="MFB9066322.1"/>
    <property type="molecule type" value="Genomic_DNA"/>
</dbReference>
<dbReference type="Proteomes" id="UP001589589">
    <property type="component" value="Unassembled WGS sequence"/>
</dbReference>
<dbReference type="RefSeq" id="WP_290264521.1">
    <property type="nucleotide sequence ID" value="NZ_JAUFQQ010000003.1"/>
</dbReference>